<evidence type="ECO:0000256" key="3">
    <source>
        <dbReference type="ARBA" id="ARBA00022723"/>
    </source>
</evidence>
<dbReference type="GO" id="GO:0046872">
    <property type="term" value="F:metal ion binding"/>
    <property type="evidence" value="ECO:0007669"/>
    <property type="project" value="UniProtKB-KW"/>
</dbReference>
<comment type="caution">
    <text evidence="11">The sequence shown here is derived from an EMBL/GenBank/DDBJ whole genome shotgun (WGS) entry which is preliminary data.</text>
</comment>
<evidence type="ECO:0000256" key="1">
    <source>
        <dbReference type="ARBA" id="ARBA00007023"/>
    </source>
</evidence>
<dbReference type="GO" id="GO:0008863">
    <property type="term" value="F:formate dehydrogenase (NAD+) activity"/>
    <property type="evidence" value="ECO:0007669"/>
    <property type="project" value="InterPro"/>
</dbReference>
<dbReference type="PROSITE" id="PS51379">
    <property type="entry name" value="4FE4S_FER_2"/>
    <property type="match status" value="2"/>
</dbReference>
<dbReference type="InterPro" id="IPR001041">
    <property type="entry name" value="2Fe-2S_ferredoxin-type"/>
</dbReference>
<gene>
    <name evidence="11" type="ORF">EDC60_2439</name>
</gene>
<dbReference type="GO" id="GO:0043546">
    <property type="term" value="F:molybdopterin cofactor binding"/>
    <property type="evidence" value="ECO:0007669"/>
    <property type="project" value="InterPro"/>
</dbReference>
<dbReference type="InterPro" id="IPR006963">
    <property type="entry name" value="Mopterin_OxRdtase_4Fe-4S_dom"/>
</dbReference>
<feature type="domain" description="4Fe-4S ferredoxin-type" evidence="9">
    <location>
        <begin position="217"/>
        <end position="246"/>
    </location>
</feature>
<name>A0AAX1WTC2_9BURK</name>
<dbReference type="Pfam" id="PF04879">
    <property type="entry name" value="Molybdop_Fe4S4"/>
    <property type="match status" value="1"/>
</dbReference>
<dbReference type="InterPro" id="IPR006655">
    <property type="entry name" value="Mopterin_OxRdtase_prok_CS"/>
</dbReference>
<dbReference type="InterPro" id="IPR041924">
    <property type="entry name" value="Formate_Dh-H_N"/>
</dbReference>
<evidence type="ECO:0000256" key="7">
    <source>
        <dbReference type="ARBA" id="ARBA00023014"/>
    </source>
</evidence>
<dbReference type="AlphaFoldDB" id="A0AAX1WTC2"/>
<evidence type="ECO:0000259" key="9">
    <source>
        <dbReference type="PROSITE" id="PS51379"/>
    </source>
</evidence>
<dbReference type="InterPro" id="IPR050123">
    <property type="entry name" value="Prok_molybdopt-oxidoreductase"/>
</dbReference>
<dbReference type="InterPro" id="IPR006478">
    <property type="entry name" value="Formate_DH_asu"/>
</dbReference>
<dbReference type="GO" id="GO:0022904">
    <property type="term" value="P:respiratory electron transport chain"/>
    <property type="evidence" value="ECO:0007669"/>
    <property type="project" value="TreeGrafter"/>
</dbReference>
<evidence type="ECO:0000313" key="12">
    <source>
        <dbReference type="Proteomes" id="UP000271868"/>
    </source>
</evidence>
<dbReference type="PANTHER" id="PTHR43105">
    <property type="entry name" value="RESPIRATORY NITRATE REDUCTASE"/>
    <property type="match status" value="1"/>
</dbReference>
<dbReference type="GO" id="GO:0016020">
    <property type="term" value="C:membrane"/>
    <property type="evidence" value="ECO:0007669"/>
    <property type="project" value="TreeGrafter"/>
</dbReference>
<dbReference type="GO" id="GO:0015942">
    <property type="term" value="P:formate metabolic process"/>
    <property type="evidence" value="ECO:0007669"/>
    <property type="project" value="InterPro"/>
</dbReference>
<evidence type="ECO:0000256" key="2">
    <source>
        <dbReference type="ARBA" id="ARBA00022485"/>
    </source>
</evidence>
<dbReference type="SUPFAM" id="SSF54862">
    <property type="entry name" value="4Fe-4S ferredoxins"/>
    <property type="match status" value="1"/>
</dbReference>
<dbReference type="FunFam" id="3.30.70.20:FF:000035">
    <property type="entry name" value="Iron hydrogenase 1"/>
    <property type="match status" value="1"/>
</dbReference>
<dbReference type="PROSITE" id="PS00490">
    <property type="entry name" value="MOLYBDOPTERIN_PROK_2"/>
    <property type="match status" value="1"/>
</dbReference>
<keyword evidence="3" id="KW-0479">Metal-binding</keyword>
<dbReference type="Gene3D" id="2.20.25.90">
    <property type="entry name" value="ADC-like domains"/>
    <property type="match status" value="1"/>
</dbReference>
<reference evidence="11 12" key="1">
    <citation type="submission" date="2018-11" db="EMBL/GenBank/DDBJ databases">
        <title>Genomic Encyclopedia of Type Strains, Phase IV (KMG-IV): sequencing the most valuable type-strain genomes for metagenomic binning, comparative biology and taxonomic classification.</title>
        <authorList>
            <person name="Goeker M."/>
        </authorList>
    </citation>
    <scope>NUCLEOTIDE SEQUENCE [LARGE SCALE GENOMIC DNA]</scope>
    <source>
        <strain evidence="11 12">DSM 15985</strain>
    </source>
</reference>
<feature type="domain" description="4Fe-4S ferredoxin-type" evidence="9">
    <location>
        <begin position="174"/>
        <end position="204"/>
    </location>
</feature>
<dbReference type="Gene3D" id="2.40.40.20">
    <property type="match status" value="1"/>
</dbReference>
<dbReference type="InterPro" id="IPR017900">
    <property type="entry name" value="4Fe4S_Fe_S_CS"/>
</dbReference>
<dbReference type="CDD" id="cd00207">
    <property type="entry name" value="fer2"/>
    <property type="match status" value="1"/>
</dbReference>
<dbReference type="GO" id="GO:0003954">
    <property type="term" value="F:NADH dehydrogenase activity"/>
    <property type="evidence" value="ECO:0007669"/>
    <property type="project" value="TreeGrafter"/>
</dbReference>
<dbReference type="Gene3D" id="3.10.20.740">
    <property type="match status" value="1"/>
</dbReference>
<dbReference type="PROSITE" id="PS00198">
    <property type="entry name" value="4FE4S_FER_1"/>
    <property type="match status" value="1"/>
</dbReference>
<keyword evidence="2" id="KW-0004">4Fe-4S</keyword>
<dbReference type="Pfam" id="PF00384">
    <property type="entry name" value="Molybdopterin"/>
    <property type="match status" value="1"/>
</dbReference>
<dbReference type="RefSeq" id="WP_123676219.1">
    <property type="nucleotide sequence ID" value="NZ_RJVL01000005.1"/>
</dbReference>
<keyword evidence="5" id="KW-0560">Oxidoreductase</keyword>
<dbReference type="Pfam" id="PF12838">
    <property type="entry name" value="Fer4_7"/>
    <property type="match status" value="1"/>
</dbReference>
<dbReference type="PIRSF" id="PIRSF036643">
    <property type="entry name" value="FDH_alpha"/>
    <property type="match status" value="1"/>
</dbReference>
<dbReference type="NCBIfam" id="TIGR01591">
    <property type="entry name" value="Fdh-alpha"/>
    <property type="match status" value="1"/>
</dbReference>
<dbReference type="InterPro" id="IPR009010">
    <property type="entry name" value="Asp_de-COase-like_dom_sf"/>
</dbReference>
<accession>A0AAX1WTC2</accession>
<dbReference type="SUPFAM" id="SSF53706">
    <property type="entry name" value="Formate dehydrogenase/DMSO reductase, domains 1-3"/>
    <property type="match status" value="1"/>
</dbReference>
<evidence type="ECO:0000259" key="8">
    <source>
        <dbReference type="PROSITE" id="PS51085"/>
    </source>
</evidence>
<dbReference type="InterPro" id="IPR006657">
    <property type="entry name" value="MoPterin_dinucl-bd_dom"/>
</dbReference>
<dbReference type="GO" id="GO:1990204">
    <property type="term" value="C:oxidoreductase complex"/>
    <property type="evidence" value="ECO:0007669"/>
    <property type="project" value="UniProtKB-ARBA"/>
</dbReference>
<comment type="similarity">
    <text evidence="1">In the C-terminal section; belongs to the prokaryotic molybdopterin-containing oxidoreductase family.</text>
</comment>
<dbReference type="InterPro" id="IPR006656">
    <property type="entry name" value="Mopterin_OxRdtase"/>
</dbReference>
<dbReference type="Pfam" id="PF01568">
    <property type="entry name" value="Molydop_binding"/>
    <property type="match status" value="1"/>
</dbReference>
<evidence type="ECO:0000259" key="10">
    <source>
        <dbReference type="PROSITE" id="PS51669"/>
    </source>
</evidence>
<evidence type="ECO:0000313" key="11">
    <source>
        <dbReference type="EMBL" id="ROR41790.1"/>
    </source>
</evidence>
<dbReference type="PROSITE" id="PS51085">
    <property type="entry name" value="2FE2S_FER_2"/>
    <property type="match status" value="1"/>
</dbReference>
<feature type="domain" description="2Fe-2S ferredoxin-type" evidence="8">
    <location>
        <begin position="10"/>
        <end position="88"/>
    </location>
</feature>
<dbReference type="InterPro" id="IPR036010">
    <property type="entry name" value="2Fe-2S_ferredoxin-like_sf"/>
</dbReference>
<dbReference type="Pfam" id="PF13510">
    <property type="entry name" value="Fer2_4"/>
    <property type="match status" value="1"/>
</dbReference>
<dbReference type="Gene3D" id="3.40.228.10">
    <property type="entry name" value="Dimethylsulfoxide Reductase, domain 2"/>
    <property type="match status" value="1"/>
</dbReference>
<dbReference type="InterPro" id="IPR017896">
    <property type="entry name" value="4Fe4S_Fe-S-bd"/>
</dbReference>
<dbReference type="Gene3D" id="3.40.50.740">
    <property type="match status" value="1"/>
</dbReference>
<evidence type="ECO:0000256" key="4">
    <source>
        <dbReference type="ARBA" id="ARBA00022737"/>
    </source>
</evidence>
<keyword evidence="7" id="KW-0411">Iron-sulfur</keyword>
<organism evidence="11 12">
    <name type="scientific">Diaphorobacter nitroreducens</name>
    <dbReference type="NCBI Taxonomy" id="164759"/>
    <lineage>
        <taxon>Bacteria</taxon>
        <taxon>Pseudomonadati</taxon>
        <taxon>Pseudomonadota</taxon>
        <taxon>Betaproteobacteria</taxon>
        <taxon>Burkholderiales</taxon>
        <taxon>Comamonadaceae</taxon>
        <taxon>Diaphorobacter</taxon>
    </lineage>
</organism>
<dbReference type="EMBL" id="RJVL01000005">
    <property type="protein sequence ID" value="ROR41790.1"/>
    <property type="molecule type" value="Genomic_DNA"/>
</dbReference>
<dbReference type="PANTHER" id="PTHR43105:SF14">
    <property type="entry name" value="FORMATE DEHYDROGENASE H"/>
    <property type="match status" value="1"/>
</dbReference>
<dbReference type="SUPFAM" id="SSF50692">
    <property type="entry name" value="ADC-like"/>
    <property type="match status" value="1"/>
</dbReference>
<dbReference type="GO" id="GO:0051539">
    <property type="term" value="F:4 iron, 4 sulfur cluster binding"/>
    <property type="evidence" value="ECO:0007669"/>
    <property type="project" value="UniProtKB-KW"/>
</dbReference>
<dbReference type="SUPFAM" id="SSF54292">
    <property type="entry name" value="2Fe-2S ferredoxin-like"/>
    <property type="match status" value="1"/>
</dbReference>
<proteinExistence type="inferred from homology"/>
<keyword evidence="12" id="KW-1185">Reference proteome</keyword>
<dbReference type="SMART" id="SM00926">
    <property type="entry name" value="Molybdop_Fe4S4"/>
    <property type="match status" value="1"/>
</dbReference>
<dbReference type="Proteomes" id="UP000271868">
    <property type="component" value="Unassembled WGS sequence"/>
</dbReference>
<dbReference type="PROSITE" id="PS51669">
    <property type="entry name" value="4FE4S_MOW_BIS_MGD"/>
    <property type="match status" value="1"/>
</dbReference>
<sequence>MSAAPHTGAGAVPFELDGELLQALPGETLWQAARRYGVQIPHLCHTDGLRPDGNCRACVVEIEGERTLAPSCCRAPKPGMRVRAQSPRALKSQQMVLELLLSDMPETGYKWNDATKTIAGSACQESAGAQFDQVPTPPGQHGELSAWADALGVAVRPALAALRRAQPAPDLSHPAMAVHLDACIQCNRCVRACREEQVNDVIGYALRGADSKIVFDLDDPMGASTCVACGECVQACPTGALSPKTHIGPQKVDRTVDSVCPFCGVGCLVTYHVKDEKIVRVDGRDGPANRGRLCVKGRFGFDYAHHPQRLTVPLVRKPGVPKDWQGAVRPEDWREVFREATWDEALQRAAGGLRALRDAHGPKALAGFGSAKGSNEEAYLFQKLVRTGFGSNNVDHCTRLCHASSVAALLEGVGSGAVSNPVSDVAHAEVILVIGSNPTSNHPVAATWMKNAARRGAKIVLADPRVTDIGRHAWRVLQFRPDTDVAVLNALIHTVIEEGLADEAFIRDRALNYEALRENVRAYSPEAMAPLCGIPADTLREVARAFATAKASMVLWGMGVSQHVHGTDNVRCLIALATVTGQIGRPGTGLHPLRGQNNVQGASDAGLIPMMFPNYQRVDNAEARAWFEQFWGLPLDDAPGYTVVEIMHKALADEADPHKVRGMYIMGENPAMSDPDLNHARQALASLAHLVVQDIFLTETAWLADVVLPASAWPEKTGSVSNTDRMVQLGRRALTPPGDARPDLWIVQQMAKGMGLAWDYEGAEAGVAAVYEEMRQAMAGAIAGISWDRLERESSVTYPCLSVEDPGQPIVFTERFPTPTGRVTLVPADIIPADERPDADYPLVLITGRQLEHWHTGSMTRRSAVLDAIEPHATASLHGDELARLGLAPGDWAAIRSRRGAVQVRVRRDDGTPRGAVFMPFAYVEAAANLLTNAALDPFGKIPEFKYCAVAVRGIAPPQGQGG</sequence>
<keyword evidence="6" id="KW-0408">Iron</keyword>
<evidence type="ECO:0000256" key="6">
    <source>
        <dbReference type="ARBA" id="ARBA00023004"/>
    </source>
</evidence>
<dbReference type="CDD" id="cd02753">
    <property type="entry name" value="MopB_Formate-Dh-H"/>
    <property type="match status" value="1"/>
</dbReference>
<feature type="domain" description="4Fe-4S Mo/W bis-MGD-type" evidence="10">
    <location>
        <begin position="253"/>
        <end position="308"/>
    </location>
</feature>
<dbReference type="Gene3D" id="3.30.70.20">
    <property type="match status" value="1"/>
</dbReference>
<protein>
    <submittedName>
        <fullName evidence="11">NAD-dependent formate dehydrogenase catalytic subunit /NAD-dependent formate dehydrogenase iron-sulfur protein</fullName>
    </submittedName>
</protein>
<evidence type="ECO:0000256" key="5">
    <source>
        <dbReference type="ARBA" id="ARBA00023002"/>
    </source>
</evidence>
<keyword evidence="4" id="KW-0677">Repeat</keyword>